<proteinExistence type="predicted"/>
<evidence type="ECO:0000313" key="2">
    <source>
        <dbReference type="Proteomes" id="UP001233172"/>
    </source>
</evidence>
<comment type="caution">
    <text evidence="1">The sequence shown here is derived from an EMBL/GenBank/DDBJ whole genome shotgun (WGS) entry which is preliminary data.</text>
</comment>
<dbReference type="EMBL" id="JASAOG010000011">
    <property type="protein sequence ID" value="KAK0066198.1"/>
    <property type="molecule type" value="Genomic_DNA"/>
</dbReference>
<keyword evidence="2" id="KW-1185">Reference proteome</keyword>
<evidence type="ECO:0000313" key="1">
    <source>
        <dbReference type="EMBL" id="KAK0066198.1"/>
    </source>
</evidence>
<dbReference type="Proteomes" id="UP001233172">
    <property type="component" value="Unassembled WGS sequence"/>
</dbReference>
<organism evidence="1 2">
    <name type="scientific">Biomphalaria pfeifferi</name>
    <name type="common">Bloodfluke planorb</name>
    <name type="synonym">Freshwater snail</name>
    <dbReference type="NCBI Taxonomy" id="112525"/>
    <lineage>
        <taxon>Eukaryota</taxon>
        <taxon>Metazoa</taxon>
        <taxon>Spiralia</taxon>
        <taxon>Lophotrochozoa</taxon>
        <taxon>Mollusca</taxon>
        <taxon>Gastropoda</taxon>
        <taxon>Heterobranchia</taxon>
        <taxon>Euthyneura</taxon>
        <taxon>Panpulmonata</taxon>
        <taxon>Hygrophila</taxon>
        <taxon>Lymnaeoidea</taxon>
        <taxon>Planorbidae</taxon>
        <taxon>Biomphalaria</taxon>
    </lineage>
</organism>
<dbReference type="AlphaFoldDB" id="A0AAD8FJH3"/>
<protein>
    <submittedName>
        <fullName evidence="1">Uncharacterized protein</fullName>
    </submittedName>
</protein>
<gene>
    <name evidence="1" type="ORF">Bpfe_004319</name>
</gene>
<reference evidence="1" key="1">
    <citation type="journal article" date="2023" name="PLoS Negl. Trop. Dis.">
        <title>A genome sequence for Biomphalaria pfeifferi, the major vector snail for the human-infecting parasite Schistosoma mansoni.</title>
        <authorList>
            <person name="Bu L."/>
            <person name="Lu L."/>
            <person name="Laidemitt M.R."/>
            <person name="Zhang S.M."/>
            <person name="Mutuku M."/>
            <person name="Mkoji G."/>
            <person name="Steinauer M."/>
            <person name="Loker E.S."/>
        </authorList>
    </citation>
    <scope>NUCLEOTIDE SEQUENCE</scope>
    <source>
        <strain evidence="1">KasaAsao</strain>
    </source>
</reference>
<accession>A0AAD8FJH3</accession>
<name>A0AAD8FJH3_BIOPF</name>
<sequence>MAVAEMEKNKKSAKNEEDLYDLMDSSVDDAKTFPVLPPISRRNSDRLERSAHQGLTIRSLPDLKRIKSTFTSIAAWEGVTSPEVIVHILETHPNVGK</sequence>
<reference evidence="1" key="2">
    <citation type="submission" date="2023-04" db="EMBL/GenBank/DDBJ databases">
        <authorList>
            <person name="Bu L."/>
            <person name="Lu L."/>
            <person name="Laidemitt M.R."/>
            <person name="Zhang S.M."/>
            <person name="Mutuku M."/>
            <person name="Mkoji G."/>
            <person name="Steinauer M."/>
            <person name="Loker E.S."/>
        </authorList>
    </citation>
    <scope>NUCLEOTIDE SEQUENCE</scope>
    <source>
        <strain evidence="1">KasaAsao</strain>
        <tissue evidence="1">Whole Snail</tissue>
    </source>
</reference>